<evidence type="ECO:0000256" key="1">
    <source>
        <dbReference type="SAM" id="Phobius"/>
    </source>
</evidence>
<evidence type="ECO:0008006" key="3">
    <source>
        <dbReference type="Google" id="ProtNLM"/>
    </source>
</evidence>
<feature type="transmembrane region" description="Helical" evidence="1">
    <location>
        <begin position="6"/>
        <end position="30"/>
    </location>
</feature>
<feature type="transmembrane region" description="Helical" evidence="1">
    <location>
        <begin position="51"/>
        <end position="68"/>
    </location>
</feature>
<evidence type="ECO:0000313" key="2">
    <source>
        <dbReference type="EMBL" id="XAY06486.1"/>
    </source>
</evidence>
<keyword evidence="1" id="KW-1133">Transmembrane helix</keyword>
<protein>
    <recommendedName>
        <fullName evidence="3">DUF1772 domain-containing protein</fullName>
    </recommendedName>
</protein>
<reference evidence="2" key="1">
    <citation type="submission" date="2022-12" db="EMBL/GenBank/DDBJ databases">
        <title>Paraconexibacter alkalitolerans sp. nov. and Baekduia alba sp. nov., isolated from soil and emended description of the genera Paraconexibacter (Chun et al., 2020) and Baekduia (An et al., 2020).</title>
        <authorList>
            <person name="Vieira S."/>
            <person name="Huber K.J."/>
            <person name="Geppert A."/>
            <person name="Wolf J."/>
            <person name="Neumann-Schaal M."/>
            <person name="Muesken M."/>
            <person name="Overmann J."/>
        </authorList>
    </citation>
    <scope>NUCLEOTIDE SEQUENCE</scope>
    <source>
        <strain evidence="2">AEG42_29</strain>
    </source>
</reference>
<dbReference type="RefSeq" id="WP_354697718.1">
    <property type="nucleotide sequence ID" value="NZ_CP114014.1"/>
</dbReference>
<proteinExistence type="predicted"/>
<name>A0AAU7AXP2_9ACTN</name>
<organism evidence="2">
    <name type="scientific">Paraconexibacter sp. AEG42_29</name>
    <dbReference type="NCBI Taxonomy" id="2997339"/>
    <lineage>
        <taxon>Bacteria</taxon>
        <taxon>Bacillati</taxon>
        <taxon>Actinomycetota</taxon>
        <taxon>Thermoleophilia</taxon>
        <taxon>Solirubrobacterales</taxon>
        <taxon>Paraconexibacteraceae</taxon>
        <taxon>Paraconexibacter</taxon>
    </lineage>
</organism>
<dbReference type="EMBL" id="CP114014">
    <property type="protein sequence ID" value="XAY06486.1"/>
    <property type="molecule type" value="Genomic_DNA"/>
</dbReference>
<feature type="transmembrane region" description="Helical" evidence="1">
    <location>
        <begin position="117"/>
        <end position="135"/>
    </location>
</feature>
<keyword evidence="1" id="KW-0472">Membrane</keyword>
<gene>
    <name evidence="2" type="ORF">DSM112329_03357</name>
</gene>
<dbReference type="AlphaFoldDB" id="A0AAU7AXP2"/>
<keyword evidence="1" id="KW-0812">Transmembrane</keyword>
<dbReference type="KEGG" id="parq:DSM112329_03357"/>
<sequence>MGLLVANLTVAAALAGLIWTIQVVHYPLFAGVGVEGWTAYEAEHQRRITRVVLPLMLANVGLAVAVLVDHHDALGSVNAAIAGGQFAATGAYYAPIHGRLAAEHSAERIRALVRANWLRTAGWTVQVAVAAALVLR</sequence>
<feature type="transmembrane region" description="Helical" evidence="1">
    <location>
        <begin position="74"/>
        <end position="96"/>
    </location>
</feature>
<accession>A0AAU7AXP2</accession>